<dbReference type="RefSeq" id="WP_303494823.1">
    <property type="nucleotide sequence ID" value="NZ_JAUOPB010000624.1"/>
</dbReference>
<feature type="non-terminal residue" evidence="1">
    <location>
        <position position="1"/>
    </location>
</feature>
<dbReference type="AlphaFoldDB" id="A0AAW7XCG9"/>
<proteinExistence type="predicted"/>
<accession>A0AAW7XCG9</accession>
<dbReference type="SUPFAM" id="SSF47781">
    <property type="entry name" value="RuvA domain 2-like"/>
    <property type="match status" value="1"/>
</dbReference>
<name>A0AAW7XCG9_9GAMM</name>
<organism evidence="1 2">
    <name type="scientific">Saccharophagus degradans</name>
    <dbReference type="NCBI Taxonomy" id="86304"/>
    <lineage>
        <taxon>Bacteria</taxon>
        <taxon>Pseudomonadati</taxon>
        <taxon>Pseudomonadota</taxon>
        <taxon>Gammaproteobacteria</taxon>
        <taxon>Cellvibrionales</taxon>
        <taxon>Cellvibrionaceae</taxon>
        <taxon>Saccharophagus</taxon>
    </lineage>
</organism>
<dbReference type="Gene3D" id="1.10.150.20">
    <property type="entry name" value="5' to 3' exonuclease, C-terminal subdomain"/>
    <property type="match status" value="1"/>
</dbReference>
<dbReference type="PANTHER" id="PTHR30562:SF1">
    <property type="entry name" value="UVRABC SYSTEM PROTEIN C"/>
    <property type="match status" value="1"/>
</dbReference>
<dbReference type="InterPro" id="IPR010994">
    <property type="entry name" value="RuvA_2-like"/>
</dbReference>
<dbReference type="GO" id="GO:0006974">
    <property type="term" value="P:DNA damage response"/>
    <property type="evidence" value="ECO:0007669"/>
    <property type="project" value="TreeGrafter"/>
</dbReference>
<dbReference type="GO" id="GO:0009380">
    <property type="term" value="C:excinuclease repair complex"/>
    <property type="evidence" value="ECO:0007669"/>
    <property type="project" value="TreeGrafter"/>
</dbReference>
<dbReference type="Proteomes" id="UP001169760">
    <property type="component" value="Unassembled WGS sequence"/>
</dbReference>
<protein>
    <submittedName>
        <fullName evidence="1">Helix-hairpin-helix domain-containing protein</fullName>
    </submittedName>
</protein>
<evidence type="ECO:0000313" key="1">
    <source>
        <dbReference type="EMBL" id="MDO6425320.1"/>
    </source>
</evidence>
<dbReference type="Pfam" id="PF14520">
    <property type="entry name" value="HHH_5"/>
    <property type="match status" value="1"/>
</dbReference>
<sequence length="64" mass="7224">NRRSNTALNSELETIPGIGKQSVESLLQYFKSVKRIKEANLEQLSSVLGVSRAKKVQAYFLKKE</sequence>
<evidence type="ECO:0000313" key="2">
    <source>
        <dbReference type="Proteomes" id="UP001169760"/>
    </source>
</evidence>
<dbReference type="EMBL" id="JAUOPB010000624">
    <property type="protein sequence ID" value="MDO6425320.1"/>
    <property type="molecule type" value="Genomic_DNA"/>
</dbReference>
<comment type="caution">
    <text evidence="1">The sequence shown here is derived from an EMBL/GenBank/DDBJ whole genome shotgun (WGS) entry which is preliminary data.</text>
</comment>
<dbReference type="PANTHER" id="PTHR30562">
    <property type="entry name" value="UVRC/OXIDOREDUCTASE"/>
    <property type="match status" value="1"/>
</dbReference>
<gene>
    <name evidence="1" type="ORF">Q4521_22805</name>
</gene>
<dbReference type="InterPro" id="IPR050066">
    <property type="entry name" value="UvrABC_protein_C"/>
</dbReference>
<reference evidence="1" key="1">
    <citation type="submission" date="2023-07" db="EMBL/GenBank/DDBJ databases">
        <title>Genome content predicts the carbon catabolic preferences of heterotrophic bacteria.</title>
        <authorList>
            <person name="Gralka M."/>
        </authorList>
    </citation>
    <scope>NUCLEOTIDE SEQUENCE</scope>
    <source>
        <strain evidence="1">I3M17_2</strain>
    </source>
</reference>